<dbReference type="EMBL" id="BGPR01225972">
    <property type="protein sequence ID" value="GBL55263.1"/>
    <property type="molecule type" value="Genomic_DNA"/>
</dbReference>
<proteinExistence type="predicted"/>
<reference evidence="1 2" key="1">
    <citation type="journal article" date="2019" name="Sci. Rep.">
        <title>Orb-weaving spider Araneus ventricosus genome elucidates the spidroin gene catalogue.</title>
        <authorList>
            <person name="Kono N."/>
            <person name="Nakamura H."/>
            <person name="Ohtoshi R."/>
            <person name="Moran D.A.P."/>
            <person name="Shinohara A."/>
            <person name="Yoshida Y."/>
            <person name="Fujiwara M."/>
            <person name="Mori M."/>
            <person name="Tomita M."/>
            <person name="Arakawa K."/>
        </authorList>
    </citation>
    <scope>NUCLEOTIDE SEQUENCE [LARGE SCALE GENOMIC DNA]</scope>
</reference>
<name>A0A4Y1ZM07_ARAVE</name>
<evidence type="ECO:0000313" key="1">
    <source>
        <dbReference type="EMBL" id="GBL55263.1"/>
    </source>
</evidence>
<dbReference type="Proteomes" id="UP000499080">
    <property type="component" value="Unassembled WGS sequence"/>
</dbReference>
<dbReference type="AlphaFoldDB" id="A0A4Y1ZM07"/>
<comment type="caution">
    <text evidence="1">The sequence shown here is derived from an EMBL/GenBank/DDBJ whole genome shotgun (WGS) entry which is preliminary data.</text>
</comment>
<gene>
    <name evidence="1" type="ORF">AVEN_3376_1</name>
</gene>
<sequence length="85" mass="9580">HQIRLYGGSSLESGFAPEMLRFFREIGFRTWNSPVLRWNRISHLECSGPYVKTLPPGHLGPTGTYTGDCACGIHKKTNILCNCRK</sequence>
<protein>
    <submittedName>
        <fullName evidence="1">Uncharacterized protein</fullName>
    </submittedName>
</protein>
<organism evidence="1 2">
    <name type="scientific">Araneus ventricosus</name>
    <name type="common">Orbweaver spider</name>
    <name type="synonym">Epeira ventricosa</name>
    <dbReference type="NCBI Taxonomy" id="182803"/>
    <lineage>
        <taxon>Eukaryota</taxon>
        <taxon>Metazoa</taxon>
        <taxon>Ecdysozoa</taxon>
        <taxon>Arthropoda</taxon>
        <taxon>Chelicerata</taxon>
        <taxon>Arachnida</taxon>
        <taxon>Araneae</taxon>
        <taxon>Araneomorphae</taxon>
        <taxon>Entelegynae</taxon>
        <taxon>Araneoidea</taxon>
        <taxon>Araneidae</taxon>
        <taxon>Araneus</taxon>
    </lineage>
</organism>
<evidence type="ECO:0000313" key="2">
    <source>
        <dbReference type="Proteomes" id="UP000499080"/>
    </source>
</evidence>
<feature type="non-terminal residue" evidence="1">
    <location>
        <position position="1"/>
    </location>
</feature>
<accession>A0A4Y1ZM07</accession>
<keyword evidence="2" id="KW-1185">Reference proteome</keyword>